<evidence type="ECO:0000313" key="3">
    <source>
        <dbReference type="Proteomes" id="UP000239872"/>
    </source>
</evidence>
<dbReference type="Gene3D" id="3.20.20.370">
    <property type="entry name" value="Glycoside hydrolase/deacetylase"/>
    <property type="match status" value="1"/>
</dbReference>
<proteinExistence type="predicted"/>
<dbReference type="Proteomes" id="UP000239872">
    <property type="component" value="Unassembled WGS sequence"/>
</dbReference>
<dbReference type="CDD" id="cd10931">
    <property type="entry name" value="CE4_u7"/>
    <property type="match status" value="1"/>
</dbReference>
<reference evidence="2 3" key="1">
    <citation type="submission" date="2018-01" db="EMBL/GenBank/DDBJ databases">
        <title>A novel member of the phylum Bacteroidetes isolated from glacier ice.</title>
        <authorList>
            <person name="Liu Q."/>
            <person name="Xin Y.-H."/>
        </authorList>
    </citation>
    <scope>NUCLEOTIDE SEQUENCE [LARGE SCALE GENOMIC DNA]</scope>
    <source>
        <strain evidence="2 3">RB1R16</strain>
    </source>
</reference>
<keyword evidence="3" id="KW-1185">Reference proteome</keyword>
<sequence>MEKIVVYSTHQSTRLTYVLDWLFTERLQLSYQLTTNEQEAIDAPFCITYGTILPGKISIPDAGLTTKSSITSLATADAGIHRNKGLEECTPAIGDWNGLPVLFAGTEHHTLPFDILSAIFYLLSRYEEYFPQNTDKHGRYPATDSILYKQGWLTRPIVDEWVEAFRQLLEKTWSITIAKPAFTFQPTYDIDMAYSHAYKGIKRIVGAYIRALLKGDVQQISERTQVLKKKAVDPYDSFTWLRHLHEEHGYKPIYFILSALRTTPFDKNIHPKHPAMVRVIKQLAKEGEVGIHPSYYATHYDVMAKEQNTLKNIIAHPIHISRQHYIRLMIPTTYHLLMDNEITQDYSMGYGSHIGFRAGTGSSFLWYDLLKESVTPIRTHPFCFMDTTAHFDMAMSVTDAFTALNKMVADLQRCGSTLNTVFHNFSLGTDQQWHGWNNAYATFLAKMAK</sequence>
<accession>A0A2S7SVB3</accession>
<dbReference type="Pfam" id="PF23019">
    <property type="entry name" value="DUF7033"/>
    <property type="match status" value="1"/>
</dbReference>
<organism evidence="2 3">
    <name type="scientific">Flavipsychrobacter stenotrophus</name>
    <dbReference type="NCBI Taxonomy" id="2077091"/>
    <lineage>
        <taxon>Bacteria</taxon>
        <taxon>Pseudomonadati</taxon>
        <taxon>Bacteroidota</taxon>
        <taxon>Chitinophagia</taxon>
        <taxon>Chitinophagales</taxon>
        <taxon>Chitinophagaceae</taxon>
        <taxon>Flavipsychrobacter</taxon>
    </lineage>
</organism>
<dbReference type="OrthoDB" id="5573484at2"/>
<dbReference type="RefSeq" id="WP_105039386.1">
    <property type="nucleotide sequence ID" value="NZ_PPSL01000003.1"/>
</dbReference>
<comment type="caution">
    <text evidence="2">The sequence shown here is derived from an EMBL/GenBank/DDBJ whole genome shotgun (WGS) entry which is preliminary data.</text>
</comment>
<dbReference type="AlphaFoldDB" id="A0A2S7SVB3"/>
<dbReference type="InterPro" id="IPR054297">
    <property type="entry name" value="DUF7033"/>
</dbReference>
<protein>
    <recommendedName>
        <fullName evidence="1">DUF7033 domain-containing protein</fullName>
    </recommendedName>
</protein>
<feature type="domain" description="DUF7033" evidence="1">
    <location>
        <begin position="111"/>
        <end position="198"/>
    </location>
</feature>
<name>A0A2S7SVB3_9BACT</name>
<dbReference type="EMBL" id="PPSL01000003">
    <property type="protein sequence ID" value="PQJ10658.1"/>
    <property type="molecule type" value="Genomic_DNA"/>
</dbReference>
<gene>
    <name evidence="2" type="ORF">CJD36_011840</name>
</gene>
<evidence type="ECO:0000259" key="1">
    <source>
        <dbReference type="Pfam" id="PF23019"/>
    </source>
</evidence>
<evidence type="ECO:0000313" key="2">
    <source>
        <dbReference type="EMBL" id="PQJ10658.1"/>
    </source>
</evidence>